<keyword evidence="3" id="KW-0645">Protease</keyword>
<evidence type="ECO:0000256" key="5">
    <source>
        <dbReference type="ARBA" id="ARBA00022695"/>
    </source>
</evidence>
<dbReference type="GO" id="GO:0003677">
    <property type="term" value="F:DNA binding"/>
    <property type="evidence" value="ECO:0007669"/>
    <property type="project" value="UniProtKB-KW"/>
</dbReference>
<keyword evidence="7" id="KW-0064">Aspartyl protease</keyword>
<evidence type="ECO:0000259" key="13">
    <source>
        <dbReference type="PROSITE" id="PS50878"/>
    </source>
</evidence>
<dbReference type="AlphaFoldDB" id="A0A8C1UFW6"/>
<dbReference type="InterPro" id="IPR043502">
    <property type="entry name" value="DNA/RNA_pol_sf"/>
</dbReference>
<feature type="domain" description="Reverse transcriptase" evidence="13">
    <location>
        <begin position="276"/>
        <end position="455"/>
    </location>
</feature>
<dbReference type="Pfam" id="PF08284">
    <property type="entry name" value="RVP_2"/>
    <property type="match status" value="1"/>
</dbReference>
<dbReference type="PROSITE" id="PS50158">
    <property type="entry name" value="ZF_CCHC"/>
    <property type="match status" value="1"/>
</dbReference>
<dbReference type="Gene3D" id="3.10.10.10">
    <property type="entry name" value="HIV Type 1 Reverse Transcriptase, subunit A, domain 1"/>
    <property type="match status" value="1"/>
</dbReference>
<keyword evidence="4" id="KW-0808">Transferase</keyword>
<dbReference type="EC" id="3.1.26.4" evidence="2"/>
<evidence type="ECO:0000259" key="12">
    <source>
        <dbReference type="PROSITE" id="PS50158"/>
    </source>
</evidence>
<dbReference type="GO" id="GO:0004523">
    <property type="term" value="F:RNA-DNA hybrid ribonuclease activity"/>
    <property type="evidence" value="ECO:0007669"/>
    <property type="project" value="UniProtKB-EC"/>
</dbReference>
<evidence type="ECO:0000256" key="2">
    <source>
        <dbReference type="ARBA" id="ARBA00012180"/>
    </source>
</evidence>
<dbReference type="Pfam" id="PF00078">
    <property type="entry name" value="RVT_1"/>
    <property type="match status" value="1"/>
</dbReference>
<dbReference type="Gene3D" id="3.10.20.370">
    <property type="match status" value="1"/>
</dbReference>
<dbReference type="SUPFAM" id="SSF56672">
    <property type="entry name" value="DNA/RNA polymerases"/>
    <property type="match status" value="1"/>
</dbReference>
<evidence type="ECO:0000256" key="10">
    <source>
        <dbReference type="ARBA" id="ARBA00023268"/>
    </source>
</evidence>
<comment type="similarity">
    <text evidence="1">Belongs to the beta type-B retroviral polymerase family. HERV class-II K(HML-2) pol subfamily.</text>
</comment>
<proteinExistence type="inferred from homology"/>
<keyword evidence="11" id="KW-0479">Metal-binding</keyword>
<keyword evidence="11" id="KW-0863">Zinc-finger</keyword>
<evidence type="ECO:0000256" key="4">
    <source>
        <dbReference type="ARBA" id="ARBA00022679"/>
    </source>
</evidence>
<name>A0A8C1UFW6_CYPCA</name>
<dbReference type="InterPro" id="IPR050951">
    <property type="entry name" value="Retrovirus_Pol_polyprotein"/>
</dbReference>
<keyword evidence="5" id="KW-0548">Nucleotidyltransferase</keyword>
<dbReference type="Gene3D" id="2.40.70.10">
    <property type="entry name" value="Acid Proteases"/>
    <property type="match status" value="1"/>
</dbReference>
<evidence type="ECO:0000256" key="1">
    <source>
        <dbReference type="ARBA" id="ARBA00010879"/>
    </source>
</evidence>
<dbReference type="InterPro" id="IPR036875">
    <property type="entry name" value="Znf_CCHC_sf"/>
</dbReference>
<dbReference type="SUPFAM" id="SSF57756">
    <property type="entry name" value="Retrovirus zinc finger-like domains"/>
    <property type="match status" value="1"/>
</dbReference>
<dbReference type="Gene3D" id="3.30.70.270">
    <property type="match status" value="2"/>
</dbReference>
<dbReference type="GO" id="GO:0006508">
    <property type="term" value="P:proteolysis"/>
    <property type="evidence" value="ECO:0007669"/>
    <property type="project" value="UniProtKB-KW"/>
</dbReference>
<evidence type="ECO:0000313" key="15">
    <source>
        <dbReference type="Proteomes" id="UP000694700"/>
    </source>
</evidence>
<keyword evidence="10" id="KW-0511">Multifunctional enzyme</keyword>
<evidence type="ECO:0000256" key="6">
    <source>
        <dbReference type="ARBA" id="ARBA00022722"/>
    </source>
</evidence>
<dbReference type="PROSITE" id="PS50878">
    <property type="entry name" value="RT_POL"/>
    <property type="match status" value="1"/>
</dbReference>
<dbReference type="Proteomes" id="UP000694700">
    <property type="component" value="Unplaced"/>
</dbReference>
<dbReference type="GO" id="GO:0016779">
    <property type="term" value="F:nucleotidyltransferase activity"/>
    <property type="evidence" value="ECO:0007669"/>
    <property type="project" value="UniProtKB-KW"/>
</dbReference>
<feature type="domain" description="CCHC-type" evidence="12">
    <location>
        <begin position="22"/>
        <end position="36"/>
    </location>
</feature>
<dbReference type="InterPro" id="IPR001878">
    <property type="entry name" value="Znf_CCHC"/>
</dbReference>
<keyword evidence="8" id="KW-0255">Endonuclease</keyword>
<dbReference type="CDD" id="cd00303">
    <property type="entry name" value="retropepsin_like"/>
    <property type="match status" value="1"/>
</dbReference>
<dbReference type="GO" id="GO:0004190">
    <property type="term" value="F:aspartic-type endopeptidase activity"/>
    <property type="evidence" value="ECO:0007669"/>
    <property type="project" value="UniProtKB-KW"/>
</dbReference>
<dbReference type="PANTHER" id="PTHR37984">
    <property type="entry name" value="PROTEIN CBG26694"/>
    <property type="match status" value="1"/>
</dbReference>
<dbReference type="InterPro" id="IPR000477">
    <property type="entry name" value="RT_dom"/>
</dbReference>
<keyword evidence="8" id="KW-0378">Hydrolase</keyword>
<evidence type="ECO:0000256" key="8">
    <source>
        <dbReference type="ARBA" id="ARBA00022759"/>
    </source>
</evidence>
<organism evidence="14 15">
    <name type="scientific">Cyprinus carpio</name>
    <name type="common">Common carp</name>
    <dbReference type="NCBI Taxonomy" id="7962"/>
    <lineage>
        <taxon>Eukaryota</taxon>
        <taxon>Metazoa</taxon>
        <taxon>Chordata</taxon>
        <taxon>Craniata</taxon>
        <taxon>Vertebrata</taxon>
        <taxon>Euteleostomi</taxon>
        <taxon>Actinopterygii</taxon>
        <taxon>Neopterygii</taxon>
        <taxon>Teleostei</taxon>
        <taxon>Ostariophysi</taxon>
        <taxon>Cypriniformes</taxon>
        <taxon>Cyprinidae</taxon>
        <taxon>Cyprininae</taxon>
        <taxon>Cyprinus</taxon>
    </lineage>
</organism>
<reference evidence="14" key="1">
    <citation type="submission" date="2025-08" db="UniProtKB">
        <authorList>
            <consortium name="Ensembl"/>
        </authorList>
    </citation>
    <scope>IDENTIFICATION</scope>
</reference>
<keyword evidence="6" id="KW-0540">Nuclease</keyword>
<dbReference type="Pfam" id="PF17919">
    <property type="entry name" value="RT_RNaseH_2"/>
    <property type="match status" value="1"/>
</dbReference>
<dbReference type="CDD" id="cd01647">
    <property type="entry name" value="RT_LTR"/>
    <property type="match status" value="1"/>
</dbReference>
<protein>
    <recommendedName>
        <fullName evidence="2">ribonuclease H</fullName>
        <ecNumber evidence="2">3.1.26.4</ecNumber>
    </recommendedName>
</protein>
<dbReference type="InterPro" id="IPR041577">
    <property type="entry name" value="RT_RNaseH_2"/>
</dbReference>
<keyword evidence="11" id="KW-0862">Zinc</keyword>
<dbReference type="InterPro" id="IPR043128">
    <property type="entry name" value="Rev_trsase/Diguanyl_cyclase"/>
</dbReference>
<dbReference type="FunFam" id="3.30.70.270:FF:000020">
    <property type="entry name" value="Transposon Tf2-6 polyprotein-like Protein"/>
    <property type="match status" value="1"/>
</dbReference>
<evidence type="ECO:0000256" key="7">
    <source>
        <dbReference type="ARBA" id="ARBA00022750"/>
    </source>
</evidence>
<keyword evidence="9" id="KW-0238">DNA-binding</keyword>
<accession>A0A8C1UFW6</accession>
<dbReference type="GO" id="GO:0008270">
    <property type="term" value="F:zinc ion binding"/>
    <property type="evidence" value="ECO:0007669"/>
    <property type="project" value="UniProtKB-KW"/>
</dbReference>
<evidence type="ECO:0000256" key="3">
    <source>
        <dbReference type="ARBA" id="ARBA00022670"/>
    </source>
</evidence>
<dbReference type="SUPFAM" id="SSF50630">
    <property type="entry name" value="Acid proteases"/>
    <property type="match status" value="1"/>
</dbReference>
<sequence length="722" mass="82078">MQVDTHRLSQAERVRRRELELCLYCGRDGHFLRSCPTRPPRMLVSFVLTSRSVTAPLTIPVTLKSMNFHVSVTAIVDSGSAGDFIPGDLCKKLQLQKSNTSKPYSIHAVTGEIINKGYVTSQIKPIILCVEDTHHESFDPFVLENSQADIILGRPWLIQHQPSIDWKSGKILKWGCQCSSTDIKFPVPFSADPPESIPVSSTSIESPTENLSVSIPSCYSSFTDVFNPVAASKVPPHRAWDCAIELIPGESIPKGRIYSLSIPEQEAMQRYIKEALQQGYIRSSTSPAAASFFFVPKKDGGLRPCIDYRALNKITVKFSYPLLLVPSALEQLREAKIFTKLDLRSAYNLIRIREGDEWKTAFITPAGHYEYLVMPYGLVNAPSVFQSFMDEVFRDFLNHFVIVYIDDILIFSRDPVEHQHHVSLVLQRLREFSLFLKAEKCTFHQTSVEFLGYNISERGVEMDDRKTKAITSWPTPQSVKELQRFLGFANFYRRFINQYSMLTAPLTSLLKGKPKTLLWNSEAEHAFQSLKTAFTSAPLLHHPNPERAFIVEVDASTTGVGGVLSQYSDCSSKPMPCAFFSRKLSPAEVHYDIGNRELLAVKLALEEWRHLLEGAKHPFIVLTDHKNLQYLKEAKRLNSHQARWALFFSRFHFQISYRPGSRNIRADALSRLHAPETFHEEPETILPEKLFVNPIQWDLNEQLLEISQHQPSPPEKPAGKIY</sequence>
<evidence type="ECO:0000256" key="9">
    <source>
        <dbReference type="ARBA" id="ARBA00023125"/>
    </source>
</evidence>
<dbReference type="CDD" id="cd09274">
    <property type="entry name" value="RNase_HI_RT_Ty3"/>
    <property type="match status" value="1"/>
</dbReference>
<evidence type="ECO:0000313" key="14">
    <source>
        <dbReference type="Ensembl" id="ENSCCRP00015036528.1"/>
    </source>
</evidence>
<evidence type="ECO:0000256" key="11">
    <source>
        <dbReference type="PROSITE-ProRule" id="PRU00047"/>
    </source>
</evidence>
<dbReference type="PANTHER" id="PTHR37984:SF5">
    <property type="entry name" value="PROTEIN NYNRIN-LIKE"/>
    <property type="match status" value="1"/>
</dbReference>
<dbReference type="Ensembl" id="ENSCCRT00015037784.1">
    <property type="protein sequence ID" value="ENSCCRP00015036528.1"/>
    <property type="gene ID" value="ENSCCRG00015015222.1"/>
</dbReference>
<dbReference type="InterPro" id="IPR021109">
    <property type="entry name" value="Peptidase_aspartic_dom_sf"/>
</dbReference>